<evidence type="ECO:0000256" key="1">
    <source>
        <dbReference type="SAM" id="Phobius"/>
    </source>
</evidence>
<feature type="transmembrane region" description="Helical" evidence="1">
    <location>
        <begin position="220"/>
        <end position="241"/>
    </location>
</feature>
<feature type="transmembrane region" description="Helical" evidence="1">
    <location>
        <begin position="154"/>
        <end position="175"/>
    </location>
</feature>
<keyword evidence="1" id="KW-0812">Transmembrane</keyword>
<evidence type="ECO:0000313" key="2">
    <source>
        <dbReference type="EMBL" id="ADW68125.1"/>
    </source>
</evidence>
<reference evidence="3" key="1">
    <citation type="submission" date="2011-01" db="EMBL/GenBank/DDBJ databases">
        <title>Complete sequence of chromosome of Acidobacterium sp. MP5ACTX9.</title>
        <authorList>
            <consortium name="US DOE Joint Genome Institute"/>
            <person name="Lucas S."/>
            <person name="Copeland A."/>
            <person name="Lapidus A."/>
            <person name="Cheng J.-F."/>
            <person name="Goodwin L."/>
            <person name="Pitluck S."/>
            <person name="Teshima H."/>
            <person name="Detter J.C."/>
            <person name="Han C."/>
            <person name="Tapia R."/>
            <person name="Land M."/>
            <person name="Hauser L."/>
            <person name="Kyrpides N."/>
            <person name="Ivanova N."/>
            <person name="Ovchinnikova G."/>
            <person name="Pagani I."/>
            <person name="Rawat S.R."/>
            <person name="Mannisto M."/>
            <person name="Haggblom M.M."/>
            <person name="Woyke T."/>
        </authorList>
    </citation>
    <scope>NUCLEOTIDE SEQUENCE [LARGE SCALE GENOMIC DNA]</scope>
    <source>
        <strain evidence="3">MP5ACTX9</strain>
    </source>
</reference>
<sequence>MRPKSALIWLLAIFQLWLAHAIGYMVHEYAHSFIAWFCHAKANPLALDYGRTNLENFLFLSDIDENVDYAPLFAEGRNHVAALIAVAGVLIGNGLSYLASRLLYERASSQYQRRWAMFYFWIGVMSVGNFLSYVPVRTFASHADMFTVVRGLQVSPWVIALGLGIPFALAIWHFLARILPQAASFLFGTEPVLQGVFILMTTYFVFVFFGGAGIKNYGNAGYWISACCVYLLFPIATILCLQAPKRSA</sequence>
<keyword evidence="1" id="KW-0472">Membrane</keyword>
<proteinExistence type="predicted"/>
<dbReference type="KEGG" id="acm:AciX9_1062"/>
<dbReference type="Proteomes" id="UP000000343">
    <property type="component" value="Chromosome"/>
</dbReference>
<feature type="transmembrane region" description="Helical" evidence="1">
    <location>
        <begin position="116"/>
        <end position="134"/>
    </location>
</feature>
<dbReference type="EMBL" id="CP002480">
    <property type="protein sequence ID" value="ADW68125.1"/>
    <property type="molecule type" value="Genomic_DNA"/>
</dbReference>
<accession>E8X2Z1</accession>
<evidence type="ECO:0008006" key="4">
    <source>
        <dbReference type="Google" id="ProtNLM"/>
    </source>
</evidence>
<dbReference type="PaxDb" id="1198114-AciX9_1062"/>
<dbReference type="HOGENOM" id="CLU_1018474_0_0_0"/>
<organism evidence="3">
    <name type="scientific">Granulicella tundricola (strain ATCC BAA-1859 / DSM 23138 / MP5ACTX9)</name>
    <dbReference type="NCBI Taxonomy" id="1198114"/>
    <lineage>
        <taxon>Bacteria</taxon>
        <taxon>Pseudomonadati</taxon>
        <taxon>Acidobacteriota</taxon>
        <taxon>Terriglobia</taxon>
        <taxon>Terriglobales</taxon>
        <taxon>Acidobacteriaceae</taxon>
        <taxon>Granulicella</taxon>
    </lineage>
</organism>
<name>E8X2Z1_GRATM</name>
<dbReference type="OrthoDB" id="791664at2"/>
<feature type="transmembrane region" description="Helical" evidence="1">
    <location>
        <begin position="196"/>
        <end position="214"/>
    </location>
</feature>
<protein>
    <recommendedName>
        <fullName evidence="4">Peptidase M50</fullName>
    </recommendedName>
</protein>
<feature type="transmembrane region" description="Helical" evidence="1">
    <location>
        <begin position="80"/>
        <end position="104"/>
    </location>
</feature>
<dbReference type="eggNOG" id="ENOG5032X9U">
    <property type="taxonomic scope" value="Bacteria"/>
</dbReference>
<gene>
    <name evidence="2" type="ordered locus">AciX9_1062</name>
</gene>
<evidence type="ECO:0000313" key="3">
    <source>
        <dbReference type="Proteomes" id="UP000000343"/>
    </source>
</evidence>
<keyword evidence="1" id="KW-1133">Transmembrane helix</keyword>
<dbReference type="STRING" id="1198114.AciX9_1062"/>
<keyword evidence="3" id="KW-1185">Reference proteome</keyword>
<dbReference type="AlphaFoldDB" id="E8X2Z1"/>